<organism evidence="1 2">
    <name type="scientific">Rhodobaculum claviforme</name>
    <dbReference type="NCBI Taxonomy" id="1549854"/>
    <lineage>
        <taxon>Bacteria</taxon>
        <taxon>Pseudomonadati</taxon>
        <taxon>Pseudomonadota</taxon>
        <taxon>Alphaproteobacteria</taxon>
        <taxon>Rhodobacterales</taxon>
        <taxon>Paracoccaceae</taxon>
        <taxon>Rhodobaculum</taxon>
    </lineage>
</organism>
<evidence type="ECO:0000313" key="1">
    <source>
        <dbReference type="EMBL" id="MBK5926228.1"/>
    </source>
</evidence>
<accession>A0A934TIE7</accession>
<sequence>MRRRLRRDGGGRGVRAGRLLVVGLLLSGLLAGGAMWWLQVHAFYERLPARDTVLLTPAGALTPVAVAVGGYQGIDSDSSPIRHRACFQLEGGAPALTPYGDPTPLNAPRWFSCFDAAAIGAALRDGTATAVLAERDVRYGIDRVAALFDDGRGYAWTQINACGRAHFDGDPLPPGCPPPPNEAR</sequence>
<reference evidence="1" key="1">
    <citation type="submission" date="2017-05" db="EMBL/GenBank/DDBJ databases">
        <authorList>
            <person name="Imhoff J.F."/>
            <person name="Rahn T."/>
            <person name="Kuenzel S."/>
            <person name="Neulinger S.C."/>
        </authorList>
    </citation>
    <scope>NUCLEOTIDE SEQUENCE</scope>
    <source>
        <strain evidence="1">LMG 28126</strain>
    </source>
</reference>
<name>A0A934TIE7_9RHOB</name>
<dbReference type="EMBL" id="NHSD01000110">
    <property type="protein sequence ID" value="MBK5926228.1"/>
    <property type="molecule type" value="Genomic_DNA"/>
</dbReference>
<protein>
    <recommendedName>
        <fullName evidence="3">Histidine kinase</fullName>
    </recommendedName>
</protein>
<proteinExistence type="predicted"/>
<dbReference type="InterPro" id="IPR045616">
    <property type="entry name" value="DUF6446"/>
</dbReference>
<dbReference type="Proteomes" id="UP000706333">
    <property type="component" value="Unassembled WGS sequence"/>
</dbReference>
<reference evidence="1" key="2">
    <citation type="journal article" date="2020" name="Microorganisms">
        <title>Osmotic Adaptation and Compatible Solute Biosynthesis of Phototrophic Bacteria as Revealed from Genome Analyses.</title>
        <authorList>
            <person name="Imhoff J.F."/>
            <person name="Rahn T."/>
            <person name="Kunzel S."/>
            <person name="Keller A."/>
            <person name="Neulinger S.C."/>
        </authorList>
    </citation>
    <scope>NUCLEOTIDE SEQUENCE</scope>
    <source>
        <strain evidence="1">LMG 28126</strain>
    </source>
</reference>
<evidence type="ECO:0000313" key="2">
    <source>
        <dbReference type="Proteomes" id="UP000706333"/>
    </source>
</evidence>
<keyword evidence="2" id="KW-1185">Reference proteome</keyword>
<gene>
    <name evidence="1" type="ORF">CCR87_02475</name>
</gene>
<dbReference type="Pfam" id="PF20044">
    <property type="entry name" value="DUF6446"/>
    <property type="match status" value="1"/>
</dbReference>
<comment type="caution">
    <text evidence="1">The sequence shown here is derived from an EMBL/GenBank/DDBJ whole genome shotgun (WGS) entry which is preliminary data.</text>
</comment>
<evidence type="ECO:0008006" key="3">
    <source>
        <dbReference type="Google" id="ProtNLM"/>
    </source>
</evidence>
<dbReference type="AlphaFoldDB" id="A0A934TIE7"/>